<dbReference type="AlphaFoldDB" id="A0A8J9VHL9"/>
<evidence type="ECO:0000259" key="6">
    <source>
        <dbReference type="PROSITE" id="PS51253"/>
    </source>
</evidence>
<dbReference type="Pfam" id="PF04218">
    <property type="entry name" value="CENP-B_N"/>
    <property type="match status" value="1"/>
</dbReference>
<dbReference type="InterPro" id="IPR004875">
    <property type="entry name" value="DDE_SF_endonuclease_dom"/>
</dbReference>
<dbReference type="InterPro" id="IPR006600">
    <property type="entry name" value="HTH_CenpB_DNA-bd_dom"/>
</dbReference>
<reference evidence="7" key="1">
    <citation type="submission" date="2021-12" db="EMBL/GenBank/DDBJ databases">
        <authorList>
            <person name="Martin H S."/>
        </authorList>
    </citation>
    <scope>NUCLEOTIDE SEQUENCE</scope>
</reference>
<feature type="domain" description="HTH CENPB-type" evidence="6">
    <location>
        <begin position="64"/>
        <end position="135"/>
    </location>
</feature>
<keyword evidence="8" id="KW-1185">Reference proteome</keyword>
<feature type="non-terminal residue" evidence="7">
    <location>
        <position position="604"/>
    </location>
</feature>
<gene>
    <name evidence="7" type="ORF">BINO364_LOCUS16624</name>
</gene>
<dbReference type="Gene3D" id="2.120.10.30">
    <property type="entry name" value="TolB, C-terminal domain"/>
    <property type="match status" value="1"/>
</dbReference>
<feature type="binding site" evidence="5">
    <location>
        <position position="503"/>
    </location>
    <ligand>
        <name>a divalent metal cation</name>
        <dbReference type="ChEBI" id="CHEBI:60240"/>
    </ligand>
</feature>
<dbReference type="PANTHER" id="PTHR19303:SF73">
    <property type="entry name" value="PROTEIN PDC2"/>
    <property type="match status" value="1"/>
</dbReference>
<dbReference type="InterPro" id="IPR036397">
    <property type="entry name" value="RNaseH_sf"/>
</dbReference>
<keyword evidence="3" id="KW-0539">Nucleus</keyword>
<keyword evidence="5" id="KW-0479">Metal-binding</keyword>
<dbReference type="PROSITE" id="PS51253">
    <property type="entry name" value="HTH_CENPB"/>
    <property type="match status" value="1"/>
</dbReference>
<dbReference type="Pfam" id="PF08450">
    <property type="entry name" value="SGL"/>
    <property type="match status" value="1"/>
</dbReference>
<dbReference type="InterPro" id="IPR050863">
    <property type="entry name" value="CenT-Element_Derived"/>
</dbReference>
<dbReference type="GO" id="GO:0003677">
    <property type="term" value="F:DNA binding"/>
    <property type="evidence" value="ECO:0007669"/>
    <property type="project" value="UniProtKB-KW"/>
</dbReference>
<dbReference type="GO" id="GO:0046872">
    <property type="term" value="F:metal ion binding"/>
    <property type="evidence" value="ECO:0007669"/>
    <property type="project" value="UniProtKB-KW"/>
</dbReference>
<sequence>MTTIKRKALSLQEKIEILKVFDEKSQTTNQTQLAAELQLPVSTLRTILKNRVEIKEKYRLGGVQRKKQKIGKFDKLEKVLVEWLHQARALKLPISGPIICEKARKIAESLHITDFNASNGWIDRFKNRNGIVYRQISGESETVAQQDVDTWMATLPELLQNYEPRDIFNADEFGLFFKLMPNKSYVFKGETCHGGKANKERLTVLACANSDGSEKLRLLVIGKAKNPRCFKNVRSLPVTYDAQSRAWMTGIRFIDWLKAVDNHFQIKCRRIILFIDNCPAHPKGVELKNIKLVYLPPNATSKLQPMDQGIIKVLKQGYRTRLIHRYLREMEDPDSKRPLTVHDAILNIAAAWEAIKPETIQNCFKKAGFRNNVVDVVLEEEGEPLILQGFPGYSSIDDNVAPYEIQSIEDLIENVNNTQKEALSDNDEDEDESTPILSTTQALSAVNDLRRYVASLNQSEDALQKLNYIENLVIANASFNQTKIKNRRTLFSFQANNVTGYPDGMTIDRDGNLWVACFGGGKVIKIDSRAGKLMEQHKIPASQVTSVMWGGYDYSTLYVTTSNRGLNEAQKAKEPEAGSLFAIDYTGSSGYPENQFIFANADMY</sequence>
<comment type="cofactor">
    <cofactor evidence="5">
        <name>Zn(2+)</name>
        <dbReference type="ChEBI" id="CHEBI:29105"/>
    </cofactor>
    <text evidence="5">Binds 1 divalent metal cation per subunit.</text>
</comment>
<dbReference type="GO" id="GO:0005634">
    <property type="term" value="C:nucleus"/>
    <property type="evidence" value="ECO:0007669"/>
    <property type="project" value="UniProtKB-SubCell"/>
</dbReference>
<dbReference type="Gene3D" id="1.10.10.60">
    <property type="entry name" value="Homeodomain-like"/>
    <property type="match status" value="2"/>
</dbReference>
<dbReference type="EMBL" id="OV170229">
    <property type="protein sequence ID" value="CAH0731852.1"/>
    <property type="molecule type" value="Genomic_DNA"/>
</dbReference>
<evidence type="ECO:0000256" key="1">
    <source>
        <dbReference type="ARBA" id="ARBA00004123"/>
    </source>
</evidence>
<dbReference type="PANTHER" id="PTHR19303">
    <property type="entry name" value="TRANSPOSON"/>
    <property type="match status" value="1"/>
</dbReference>
<dbReference type="OrthoDB" id="125347at2759"/>
<evidence type="ECO:0000256" key="3">
    <source>
        <dbReference type="ARBA" id="ARBA00023242"/>
    </source>
</evidence>
<evidence type="ECO:0000256" key="5">
    <source>
        <dbReference type="PIRSR" id="PIRSR605511-2"/>
    </source>
</evidence>
<keyword evidence="2" id="KW-0238">DNA-binding</keyword>
<comment type="subcellular location">
    <subcellularLocation>
        <location evidence="1">Nucleus</location>
    </subcellularLocation>
</comment>
<dbReference type="SUPFAM" id="SSF63829">
    <property type="entry name" value="Calcium-dependent phosphotriesterase"/>
    <property type="match status" value="1"/>
</dbReference>
<dbReference type="Gene3D" id="3.30.420.10">
    <property type="entry name" value="Ribonuclease H-like superfamily/Ribonuclease H"/>
    <property type="match status" value="1"/>
</dbReference>
<keyword evidence="5" id="KW-0862">Zinc</keyword>
<proteinExistence type="predicted"/>
<name>A0A8J9VHL9_9NEOP</name>
<evidence type="ECO:0000256" key="4">
    <source>
        <dbReference type="PIRSR" id="PIRSR605511-1"/>
    </source>
</evidence>
<dbReference type="InterPro" id="IPR009057">
    <property type="entry name" value="Homeodomain-like_sf"/>
</dbReference>
<dbReference type="Pfam" id="PF03221">
    <property type="entry name" value="HTH_Tnp_Tc5"/>
    <property type="match status" value="1"/>
</dbReference>
<accession>A0A8J9VHL9</accession>
<dbReference type="SUPFAM" id="SSF46689">
    <property type="entry name" value="Homeodomain-like"/>
    <property type="match status" value="2"/>
</dbReference>
<protein>
    <recommendedName>
        <fullName evidence="6">HTH CENPB-type domain-containing protein</fullName>
    </recommendedName>
</protein>
<evidence type="ECO:0000313" key="8">
    <source>
        <dbReference type="Proteomes" id="UP000838878"/>
    </source>
</evidence>
<dbReference type="InterPro" id="IPR013658">
    <property type="entry name" value="SGL"/>
</dbReference>
<dbReference type="InterPro" id="IPR007889">
    <property type="entry name" value="HTH_Psq"/>
</dbReference>
<feature type="active site" description="Proton donor/acceptor" evidence="4">
    <location>
        <position position="503"/>
    </location>
</feature>
<organism evidence="7 8">
    <name type="scientific">Brenthis ino</name>
    <name type="common">lesser marbled fritillary</name>
    <dbReference type="NCBI Taxonomy" id="405034"/>
    <lineage>
        <taxon>Eukaryota</taxon>
        <taxon>Metazoa</taxon>
        <taxon>Ecdysozoa</taxon>
        <taxon>Arthropoda</taxon>
        <taxon>Hexapoda</taxon>
        <taxon>Insecta</taxon>
        <taxon>Pterygota</taxon>
        <taxon>Neoptera</taxon>
        <taxon>Endopterygota</taxon>
        <taxon>Lepidoptera</taxon>
        <taxon>Glossata</taxon>
        <taxon>Ditrysia</taxon>
        <taxon>Papilionoidea</taxon>
        <taxon>Nymphalidae</taxon>
        <taxon>Heliconiinae</taxon>
        <taxon>Argynnini</taxon>
        <taxon>Brenthis</taxon>
    </lineage>
</organism>
<dbReference type="PRINTS" id="PR01790">
    <property type="entry name" value="SMP30FAMILY"/>
</dbReference>
<evidence type="ECO:0000313" key="7">
    <source>
        <dbReference type="EMBL" id="CAH0731852.1"/>
    </source>
</evidence>
<dbReference type="SMART" id="SM00674">
    <property type="entry name" value="CENPB"/>
    <property type="match status" value="1"/>
</dbReference>
<dbReference type="Pfam" id="PF03184">
    <property type="entry name" value="DDE_1"/>
    <property type="match status" value="1"/>
</dbReference>
<evidence type="ECO:0000256" key="2">
    <source>
        <dbReference type="ARBA" id="ARBA00023125"/>
    </source>
</evidence>
<dbReference type="Proteomes" id="UP000838878">
    <property type="component" value="Chromosome 9"/>
</dbReference>
<dbReference type="InterPro" id="IPR011042">
    <property type="entry name" value="6-blade_b-propeller_TolB-like"/>
</dbReference>
<dbReference type="InterPro" id="IPR005511">
    <property type="entry name" value="SMP-30"/>
</dbReference>